<protein>
    <recommendedName>
        <fullName evidence="3">Lipoprotein</fullName>
    </recommendedName>
</protein>
<keyword evidence="1" id="KW-0732">Signal</keyword>
<evidence type="ECO:0000313" key="2">
    <source>
        <dbReference type="EMBL" id="CAA6810799.1"/>
    </source>
</evidence>
<evidence type="ECO:0000256" key="1">
    <source>
        <dbReference type="SAM" id="SignalP"/>
    </source>
</evidence>
<reference evidence="2" key="1">
    <citation type="submission" date="2020-01" db="EMBL/GenBank/DDBJ databases">
        <authorList>
            <person name="Meier V. D."/>
            <person name="Meier V D."/>
        </authorList>
    </citation>
    <scope>NUCLEOTIDE SEQUENCE</scope>
    <source>
        <strain evidence="2">HLG_WM_MAG_05</strain>
    </source>
</reference>
<dbReference type="PROSITE" id="PS51257">
    <property type="entry name" value="PROKAR_LIPOPROTEIN"/>
    <property type="match status" value="1"/>
</dbReference>
<dbReference type="EMBL" id="CACVAU010000036">
    <property type="protein sequence ID" value="CAA6810799.1"/>
    <property type="molecule type" value="Genomic_DNA"/>
</dbReference>
<accession>A0A6S6SQP5</accession>
<evidence type="ECO:0008006" key="3">
    <source>
        <dbReference type="Google" id="ProtNLM"/>
    </source>
</evidence>
<gene>
    <name evidence="2" type="ORF">HELGO_WM14522</name>
</gene>
<sequence>MKIQTLLQTVLLSATALVFASCTNKVPTMNVESGELVLYPDPTQIVVHPNEEIAFKFIPESKTINVENLKIEFGESTDSGVSCTDREIVDCRGQTLHALHTYKSPGSYRILIKSGNTVIAEKAIIIPESYISDEELQYDALKQIAQKLKIGIKEVANTKPDSKFAFSSLKDANFEYATDKKDVKVIYKVMQALVESGGAYSNYKILEREPQALVRLAHESLWTEKDNTFDRVEKLEFGLKTVNGGQGKPMVYDIELAGVNDSRVAIDQGSKTSNIGEDKTATITETSSVKSLVANEVDKFKESGSVKKASKSQRPLLFARFDTANFLVVIDRVYDASVKRSPPVYFDKKYNTLAIKRTAKFKINARILDRDGRIHWIKDLSGEKSDLVLPQFAPNIQKAFSVEKEKSIFSFLNPFN</sequence>
<organism evidence="2">
    <name type="scientific">uncultured Sulfurovum sp</name>
    <dbReference type="NCBI Taxonomy" id="269237"/>
    <lineage>
        <taxon>Bacteria</taxon>
        <taxon>Pseudomonadati</taxon>
        <taxon>Campylobacterota</taxon>
        <taxon>Epsilonproteobacteria</taxon>
        <taxon>Campylobacterales</taxon>
        <taxon>Sulfurovaceae</taxon>
        <taxon>Sulfurovum</taxon>
        <taxon>environmental samples</taxon>
    </lineage>
</organism>
<feature type="signal peptide" evidence="1">
    <location>
        <begin position="1"/>
        <end position="20"/>
    </location>
</feature>
<proteinExistence type="predicted"/>
<dbReference type="AlphaFoldDB" id="A0A6S6SQP5"/>
<name>A0A6S6SQP5_9BACT</name>
<feature type="chain" id="PRO_5028355535" description="Lipoprotein" evidence="1">
    <location>
        <begin position="21"/>
        <end position="416"/>
    </location>
</feature>